<keyword evidence="1" id="KW-0472">Membrane</keyword>
<feature type="transmembrane region" description="Helical" evidence="1">
    <location>
        <begin position="17"/>
        <end position="37"/>
    </location>
</feature>
<protein>
    <submittedName>
        <fullName evidence="2">Uncharacterized protein</fullName>
    </submittedName>
</protein>
<feature type="transmembrane region" description="Helical" evidence="1">
    <location>
        <begin position="151"/>
        <end position="177"/>
    </location>
</feature>
<evidence type="ECO:0000313" key="2">
    <source>
        <dbReference type="EMBL" id="RDB36839.1"/>
    </source>
</evidence>
<dbReference type="Proteomes" id="UP000253934">
    <property type="component" value="Unassembled WGS sequence"/>
</dbReference>
<accession>A0A369KQ85</accession>
<keyword evidence="3" id="KW-1185">Reference proteome</keyword>
<evidence type="ECO:0000313" key="3">
    <source>
        <dbReference type="Proteomes" id="UP000253934"/>
    </source>
</evidence>
<reference evidence="2" key="1">
    <citation type="submission" date="2018-04" db="EMBL/GenBank/DDBJ databases">
        <title>Draft genome sequence of the Candidatus Spirobacillus cienkowskii, a pathogen of freshwater Daphnia species, reconstructed from hemolymph metagenomic reads.</title>
        <authorList>
            <person name="Bresciani L."/>
            <person name="Lemos L.N."/>
            <person name="Wale N."/>
            <person name="Lin J.Y."/>
            <person name="Fernandes G.R."/>
            <person name="Duffy M.A."/>
            <person name="Rodrigues J.M."/>
        </authorList>
    </citation>
    <scope>NUCLEOTIDE SEQUENCE [LARGE SCALE GENOMIC DNA]</scope>
    <source>
        <strain evidence="2">Binning01</strain>
    </source>
</reference>
<dbReference type="AlphaFoldDB" id="A0A369KQ85"/>
<dbReference type="EMBL" id="QOVW01000022">
    <property type="protein sequence ID" value="RDB36839.1"/>
    <property type="molecule type" value="Genomic_DNA"/>
</dbReference>
<feature type="transmembrane region" description="Helical" evidence="1">
    <location>
        <begin position="105"/>
        <end position="131"/>
    </location>
</feature>
<name>A0A369KQ85_9BACT</name>
<proteinExistence type="predicted"/>
<organism evidence="2 3">
    <name type="scientific">Spirobacillus cienkowskii</name>
    <dbReference type="NCBI Taxonomy" id="495820"/>
    <lineage>
        <taxon>Bacteria</taxon>
        <taxon>Pseudomonadati</taxon>
        <taxon>Bdellovibrionota</taxon>
        <taxon>Oligoflexia</taxon>
        <taxon>Silvanigrellales</taxon>
        <taxon>Spirobacillus</taxon>
    </lineage>
</organism>
<feature type="transmembrane region" description="Helical" evidence="1">
    <location>
        <begin position="184"/>
        <end position="200"/>
    </location>
</feature>
<evidence type="ECO:0000256" key="1">
    <source>
        <dbReference type="SAM" id="Phobius"/>
    </source>
</evidence>
<keyword evidence="1" id="KW-1133">Transmembrane helix</keyword>
<feature type="transmembrane region" description="Helical" evidence="1">
    <location>
        <begin position="220"/>
        <end position="243"/>
    </location>
</feature>
<sequence length="263" mass="31834">MNILIKSDLFLIYKRNLLFYIFIFLLFVNILFAFLYTRNNIVYPNENDVNHINSLNFIIHIMLENSIFTFNMISIFLAIILFDFKFFKIYYYKKISLKEVFLSKIVFLNFVLLFIILVFCLVNLVLGLILFDFSDLIFVYGKNEPISYFSFFVYVVKYYFICFCSFSLISSMTLFFYTIFSNKILTFSMILCFLIAQFYTPKFSIILHQAQFKKILFEDIYFYKTIAYLLLNFITIFISYFLFTIFREKFLFKICNPLKKIIQ</sequence>
<keyword evidence="1" id="KW-0812">Transmembrane</keyword>
<comment type="caution">
    <text evidence="2">The sequence shown here is derived from an EMBL/GenBank/DDBJ whole genome shotgun (WGS) entry which is preliminary data.</text>
</comment>
<feature type="transmembrane region" description="Helical" evidence="1">
    <location>
        <begin position="57"/>
        <end position="84"/>
    </location>
</feature>
<gene>
    <name evidence="2" type="ORF">DCC88_03015</name>
</gene>